<organism evidence="1 2">
    <name type="scientific">Oceanospirillum sediminis</name>
    <dbReference type="NCBI Taxonomy" id="2760088"/>
    <lineage>
        <taxon>Bacteria</taxon>
        <taxon>Pseudomonadati</taxon>
        <taxon>Pseudomonadota</taxon>
        <taxon>Gammaproteobacteria</taxon>
        <taxon>Oceanospirillales</taxon>
        <taxon>Oceanospirillaceae</taxon>
        <taxon>Oceanospirillum</taxon>
    </lineage>
</organism>
<gene>
    <name evidence="1" type="ORF">H4O21_04915</name>
</gene>
<evidence type="ECO:0000313" key="1">
    <source>
        <dbReference type="EMBL" id="MBB1485955.1"/>
    </source>
</evidence>
<reference evidence="1 2" key="1">
    <citation type="submission" date="2020-08" db="EMBL/GenBank/DDBJ databases">
        <title>Oceanospirillum sp. nov. isolated from marine sediment.</title>
        <authorList>
            <person name="Ji X."/>
        </authorList>
    </citation>
    <scope>NUCLEOTIDE SEQUENCE [LARGE SCALE GENOMIC DNA]</scope>
    <source>
        <strain evidence="1 2">D5</strain>
    </source>
</reference>
<comment type="caution">
    <text evidence="1">The sequence shown here is derived from an EMBL/GenBank/DDBJ whole genome shotgun (WGS) entry which is preliminary data.</text>
</comment>
<protein>
    <submittedName>
        <fullName evidence="1">DUF3095 domain-containing protein</fullName>
    </submittedName>
</protein>
<evidence type="ECO:0000313" key="2">
    <source>
        <dbReference type="Proteomes" id="UP000565262"/>
    </source>
</evidence>
<dbReference type="EMBL" id="JACJFM010000004">
    <property type="protein sequence ID" value="MBB1485955.1"/>
    <property type="molecule type" value="Genomic_DNA"/>
</dbReference>
<dbReference type="Proteomes" id="UP000565262">
    <property type="component" value="Unassembled WGS sequence"/>
</dbReference>
<dbReference type="AlphaFoldDB" id="A0A839IL66"/>
<dbReference type="Pfam" id="PF11294">
    <property type="entry name" value="DUF3095"/>
    <property type="match status" value="1"/>
</dbReference>
<dbReference type="RefSeq" id="WP_182807736.1">
    <property type="nucleotide sequence ID" value="NZ_JACJFM010000004.1"/>
</dbReference>
<sequence>MSDNFYQELPGFSDFKQLSDDRYYYPVPDDWLIIVSDIKGSTQAVQSGRYRDVNLIGAACITTVINAIKAEIPFVFGGDGASLLIPPEYKDSVFRALKDLISVSQSNFGLTLKAGYVPVKELTDQGLKMEIARFTPWQNRSLALFRGGALTEAEKLIKRHEEYQLEADQQPPDDLLFDGLTCRWNKIISKKGVIMSLLITPLPLSDNSQMGAVVHEISDILGGDLEQGNPVNIELSRYKSVTECLQQELRFHPGWRSPGYMKRVVEISMAVPLFGWGLHNYFPKANHYYHNMKSHADFQKYDDILRMIIDCTPEQSRHIETYLLQAEEKAQLIFGLHRSDAAQMTCYVESLGDGEHLHFIDGSNGGYSLASIRLKEQMKKIQSVRKTSLAASEIQLLQALTPDPECHSGEDSDQIDQ</sequence>
<name>A0A839IL66_9GAMM</name>
<keyword evidence="2" id="KW-1185">Reference proteome</keyword>
<accession>A0A839IL66</accession>
<dbReference type="InterPro" id="IPR021445">
    <property type="entry name" value="DUF3095"/>
</dbReference>
<proteinExistence type="predicted"/>